<organism evidence="10 11">
    <name type="scientific">Akkermansia glycaniphila</name>
    <dbReference type="NCBI Taxonomy" id="1679444"/>
    <lineage>
        <taxon>Bacteria</taxon>
        <taxon>Pseudomonadati</taxon>
        <taxon>Verrucomicrobiota</taxon>
        <taxon>Verrucomicrobiia</taxon>
        <taxon>Verrucomicrobiales</taxon>
        <taxon>Akkermansiaceae</taxon>
        <taxon>Akkermansia</taxon>
    </lineage>
</organism>
<proteinExistence type="inferred from homology"/>
<dbReference type="Pfam" id="PF01895">
    <property type="entry name" value="PhoU"/>
    <property type="match status" value="2"/>
</dbReference>
<dbReference type="PANTHER" id="PTHR42930">
    <property type="entry name" value="PHOSPHATE-SPECIFIC TRANSPORT SYSTEM ACCESSORY PROTEIN PHOU"/>
    <property type="match status" value="1"/>
</dbReference>
<dbReference type="RefSeq" id="WP_067773925.1">
    <property type="nucleotide sequence ID" value="NZ_JACVVN010000001.1"/>
</dbReference>
<keyword evidence="4 8" id="KW-0813">Transport</keyword>
<name>A0A1C7PDE5_9BACT</name>
<keyword evidence="6 8" id="KW-0592">Phosphate transport</keyword>
<dbReference type="PIRSF" id="PIRSF003107">
    <property type="entry name" value="PhoU"/>
    <property type="match status" value="1"/>
</dbReference>
<comment type="function">
    <text evidence="7 8">Plays a role in the regulation of phosphate uptake.</text>
</comment>
<dbReference type="GO" id="GO:0005737">
    <property type="term" value="C:cytoplasm"/>
    <property type="evidence" value="ECO:0007669"/>
    <property type="project" value="UniProtKB-SubCell"/>
</dbReference>
<sequence length="220" mass="24939">MKEHFIQEITNLKSMVESIATEAEAALAKALEAVSTMNVPLAKEVIGGDYKIDCDEVKVEEECLKILALYQPVASDLRLVITILKINHDLERVADFAVGIARRAIDMANFIDTDIERFDFRKMEETVRGMLKKALQVMKNADPLMAFVIIRQDEVVDAIHRENDVRARELIALYPQQAGYYLDSMNISRSLERVADIATNICEDVIYLESGKIVRHTHNT</sequence>
<dbReference type="SUPFAM" id="SSF109755">
    <property type="entry name" value="PhoU-like"/>
    <property type="match status" value="1"/>
</dbReference>
<dbReference type="KEGG" id="agl:PYTT_0836"/>
<evidence type="ECO:0000256" key="7">
    <source>
        <dbReference type="ARBA" id="ARBA00056181"/>
    </source>
</evidence>
<protein>
    <recommendedName>
        <fullName evidence="8">Phosphate-specific transport system accessory protein PhoU</fullName>
    </recommendedName>
</protein>
<dbReference type="Proteomes" id="UP000176204">
    <property type="component" value="Chromosome I"/>
</dbReference>
<evidence type="ECO:0000256" key="4">
    <source>
        <dbReference type="ARBA" id="ARBA00022448"/>
    </source>
</evidence>
<dbReference type="STRING" id="1679444.PYTT_0836"/>
<evidence type="ECO:0000256" key="3">
    <source>
        <dbReference type="ARBA" id="ARBA00011738"/>
    </source>
</evidence>
<dbReference type="EMBL" id="LT629973">
    <property type="protein sequence ID" value="SEH79911.1"/>
    <property type="molecule type" value="Genomic_DNA"/>
</dbReference>
<dbReference type="Gene3D" id="1.20.58.220">
    <property type="entry name" value="Phosphate transport system protein phou homolog 2, domain 2"/>
    <property type="match status" value="2"/>
</dbReference>
<dbReference type="OrthoDB" id="9814256at2"/>
<dbReference type="FunFam" id="1.20.58.220:FF:000004">
    <property type="entry name" value="Phosphate-specific transport system accessory protein PhoU"/>
    <property type="match status" value="1"/>
</dbReference>
<dbReference type="GO" id="GO:0045936">
    <property type="term" value="P:negative regulation of phosphate metabolic process"/>
    <property type="evidence" value="ECO:0007669"/>
    <property type="project" value="InterPro"/>
</dbReference>
<evidence type="ECO:0000313" key="11">
    <source>
        <dbReference type="Proteomes" id="UP000176204"/>
    </source>
</evidence>
<keyword evidence="5 8" id="KW-0963">Cytoplasm</keyword>
<feature type="domain" description="PhoU" evidence="9">
    <location>
        <begin position="18"/>
        <end position="103"/>
    </location>
</feature>
<evidence type="ECO:0000256" key="5">
    <source>
        <dbReference type="ARBA" id="ARBA00022490"/>
    </source>
</evidence>
<dbReference type="AlphaFoldDB" id="A0A1C7PDE5"/>
<accession>A0A1C7PDE5</accession>
<feature type="domain" description="PhoU" evidence="9">
    <location>
        <begin position="121"/>
        <end position="205"/>
    </location>
</feature>
<gene>
    <name evidence="10" type="ORF">PYTT_0836</name>
</gene>
<evidence type="ECO:0000313" key="10">
    <source>
        <dbReference type="EMBL" id="SEH79911.1"/>
    </source>
</evidence>
<evidence type="ECO:0000259" key="9">
    <source>
        <dbReference type="Pfam" id="PF01895"/>
    </source>
</evidence>
<evidence type="ECO:0000256" key="6">
    <source>
        <dbReference type="ARBA" id="ARBA00022592"/>
    </source>
</evidence>
<dbReference type="InterPro" id="IPR028366">
    <property type="entry name" value="PhoU"/>
</dbReference>
<comment type="subunit">
    <text evidence="3 8">Homodimer.</text>
</comment>
<evidence type="ECO:0000256" key="2">
    <source>
        <dbReference type="ARBA" id="ARBA00008107"/>
    </source>
</evidence>
<comment type="similarity">
    <text evidence="2 8">Belongs to the PhoU family.</text>
</comment>
<dbReference type="PANTHER" id="PTHR42930:SF3">
    <property type="entry name" value="PHOSPHATE-SPECIFIC TRANSPORT SYSTEM ACCESSORY PROTEIN PHOU"/>
    <property type="match status" value="1"/>
</dbReference>
<dbReference type="GO" id="GO:0030643">
    <property type="term" value="P:intracellular phosphate ion homeostasis"/>
    <property type="evidence" value="ECO:0007669"/>
    <property type="project" value="InterPro"/>
</dbReference>
<dbReference type="InterPro" id="IPR026022">
    <property type="entry name" value="PhoU_dom"/>
</dbReference>
<dbReference type="PATRIC" id="fig|1679444.3.peg.2310"/>
<evidence type="ECO:0000256" key="1">
    <source>
        <dbReference type="ARBA" id="ARBA00004496"/>
    </source>
</evidence>
<reference evidence="11" key="1">
    <citation type="submission" date="2016-09" db="EMBL/GenBank/DDBJ databases">
        <authorList>
            <person name="Koehorst J."/>
        </authorList>
    </citation>
    <scope>NUCLEOTIDE SEQUENCE [LARGE SCALE GENOMIC DNA]</scope>
</reference>
<dbReference type="GO" id="GO:0006817">
    <property type="term" value="P:phosphate ion transport"/>
    <property type="evidence" value="ECO:0007669"/>
    <property type="project" value="UniProtKB-KW"/>
</dbReference>
<keyword evidence="11" id="KW-1185">Reference proteome</keyword>
<dbReference type="InterPro" id="IPR038078">
    <property type="entry name" value="PhoU-like_sf"/>
</dbReference>
<dbReference type="NCBIfam" id="TIGR02135">
    <property type="entry name" value="phoU_full"/>
    <property type="match status" value="1"/>
</dbReference>
<evidence type="ECO:0000256" key="8">
    <source>
        <dbReference type="PIRNR" id="PIRNR003107"/>
    </source>
</evidence>
<comment type="subcellular location">
    <subcellularLocation>
        <location evidence="1 8">Cytoplasm</location>
    </subcellularLocation>
</comment>